<dbReference type="PANTHER" id="PTHR43214:SF38">
    <property type="entry name" value="NITRATE_NITRITE RESPONSE REGULATOR PROTEIN NARL"/>
    <property type="match status" value="1"/>
</dbReference>
<dbReference type="InterPro" id="IPR001789">
    <property type="entry name" value="Sig_transdc_resp-reg_receiver"/>
</dbReference>
<organism evidence="6 8">
    <name type="scientific">Yersinia massiliensis</name>
    <dbReference type="NCBI Taxonomy" id="419257"/>
    <lineage>
        <taxon>Bacteria</taxon>
        <taxon>Pseudomonadati</taxon>
        <taxon>Pseudomonadota</taxon>
        <taxon>Gammaproteobacteria</taxon>
        <taxon>Enterobacterales</taxon>
        <taxon>Yersiniaceae</taxon>
        <taxon>Yersinia</taxon>
    </lineage>
</organism>
<dbReference type="GO" id="GO:0000160">
    <property type="term" value="P:phosphorelay signal transduction system"/>
    <property type="evidence" value="ECO:0007669"/>
    <property type="project" value="InterPro"/>
</dbReference>
<dbReference type="EMBL" id="JAASAN010000004">
    <property type="protein sequence ID" value="NIL27257.1"/>
    <property type="molecule type" value="Genomic_DNA"/>
</dbReference>
<dbReference type="Pfam" id="PF00072">
    <property type="entry name" value="Response_reg"/>
    <property type="match status" value="1"/>
</dbReference>
<dbReference type="RefSeq" id="WP_050080054.1">
    <property type="nucleotide sequence ID" value="NZ_CABHYD010000303.1"/>
</dbReference>
<accession>A0A2R4NMN9</accession>
<name>A0A2R4NMN9_9GAMM</name>
<dbReference type="InterPro" id="IPR039420">
    <property type="entry name" value="WalR-like"/>
</dbReference>
<evidence type="ECO:0000256" key="1">
    <source>
        <dbReference type="ARBA" id="ARBA00023125"/>
    </source>
</evidence>
<dbReference type="GO" id="GO:0006355">
    <property type="term" value="P:regulation of DNA-templated transcription"/>
    <property type="evidence" value="ECO:0007669"/>
    <property type="project" value="InterPro"/>
</dbReference>
<dbReference type="InterPro" id="IPR016032">
    <property type="entry name" value="Sig_transdc_resp-reg_C-effctor"/>
</dbReference>
<reference evidence="6" key="2">
    <citation type="submission" date="2020-03" db="EMBL/GenBank/DDBJ databases">
        <authorList>
            <person name="Kislichkina A."/>
            <person name="Dentovskaya S."/>
            <person name="Shaikhutdinov R."/>
            <person name="Ivanov S."/>
            <person name="Sizova A."/>
            <person name="Solomentsev V."/>
            <person name="Bogun A."/>
        </authorList>
    </citation>
    <scope>NUCLEOTIDE SEQUENCE</scope>
    <source>
        <strain evidence="6">SCPM-O-B-8025</strain>
    </source>
</reference>
<dbReference type="SUPFAM" id="SSF52172">
    <property type="entry name" value="CheY-like"/>
    <property type="match status" value="1"/>
</dbReference>
<dbReference type="Gene3D" id="3.40.50.2300">
    <property type="match status" value="1"/>
</dbReference>
<dbReference type="Proteomes" id="UP000240908">
    <property type="component" value="Chromosome"/>
</dbReference>
<dbReference type="KEGG" id="yma:DA391_06855"/>
<evidence type="ECO:0000259" key="3">
    <source>
        <dbReference type="PROSITE" id="PS50043"/>
    </source>
</evidence>
<dbReference type="GO" id="GO:0003677">
    <property type="term" value="F:DNA binding"/>
    <property type="evidence" value="ECO:0007669"/>
    <property type="project" value="UniProtKB-KW"/>
</dbReference>
<keyword evidence="1" id="KW-0238">DNA-binding</keyword>
<evidence type="ECO:0000259" key="4">
    <source>
        <dbReference type="PROSITE" id="PS50110"/>
    </source>
</evidence>
<sequence>MSEQDAATILLIDDHPMLRNGIKQLISMAPGLSVVGEACNGADGIVLATNLDPDLIMLDLNMPHMNGLETLDKLRQQPLSGRIVVFTVSNHQDDVISALKHGADGYLLKDMDPEDLLVALYDAAAGQMVISDALMSILASHLRENSTGAERDINTLTSREHDVLKLIGKGLSNKLIAKKLLITDSTVKVHVKHLLKKMKLKSRVEAAVWVVQNKGL</sequence>
<dbReference type="PANTHER" id="PTHR43214">
    <property type="entry name" value="TWO-COMPONENT RESPONSE REGULATOR"/>
    <property type="match status" value="1"/>
</dbReference>
<keyword evidence="2" id="KW-0597">Phosphoprotein</keyword>
<evidence type="ECO:0000256" key="2">
    <source>
        <dbReference type="PROSITE-ProRule" id="PRU00169"/>
    </source>
</evidence>
<dbReference type="CDD" id="cd06170">
    <property type="entry name" value="LuxR_C_like"/>
    <property type="match status" value="1"/>
</dbReference>
<feature type="domain" description="Response regulatory" evidence="4">
    <location>
        <begin position="8"/>
        <end position="124"/>
    </location>
</feature>
<dbReference type="InterPro" id="IPR011006">
    <property type="entry name" value="CheY-like_superfamily"/>
</dbReference>
<gene>
    <name evidence="6" type="primary">narL</name>
    <name evidence="5" type="ORF">DA391_06855</name>
    <name evidence="6" type="ORF">HB980_11970</name>
</gene>
<dbReference type="NCBIfam" id="NF007935">
    <property type="entry name" value="PRK10651.1"/>
    <property type="match status" value="1"/>
</dbReference>
<evidence type="ECO:0000313" key="8">
    <source>
        <dbReference type="Proteomes" id="UP000698240"/>
    </source>
</evidence>
<dbReference type="InterPro" id="IPR000792">
    <property type="entry name" value="Tscrpt_reg_LuxR_C"/>
</dbReference>
<proteinExistence type="predicted"/>
<evidence type="ECO:0000313" key="6">
    <source>
        <dbReference type="EMBL" id="NIL27257.1"/>
    </source>
</evidence>
<dbReference type="PROSITE" id="PS50043">
    <property type="entry name" value="HTH_LUXR_2"/>
    <property type="match status" value="1"/>
</dbReference>
<protein>
    <submittedName>
        <fullName evidence="6">Two-component system response regulator NarL</fullName>
    </submittedName>
</protein>
<evidence type="ECO:0000313" key="5">
    <source>
        <dbReference type="EMBL" id="AVX37393.1"/>
    </source>
</evidence>
<dbReference type="PRINTS" id="PR00038">
    <property type="entry name" value="HTHLUXR"/>
</dbReference>
<dbReference type="EMBL" id="CP028487">
    <property type="protein sequence ID" value="AVX37393.1"/>
    <property type="molecule type" value="Genomic_DNA"/>
</dbReference>
<dbReference type="AlphaFoldDB" id="A0A2R4NMN9"/>
<dbReference type="PROSITE" id="PS50110">
    <property type="entry name" value="RESPONSE_REGULATORY"/>
    <property type="match status" value="1"/>
</dbReference>
<evidence type="ECO:0000313" key="7">
    <source>
        <dbReference type="Proteomes" id="UP000240908"/>
    </source>
</evidence>
<dbReference type="SMART" id="SM00448">
    <property type="entry name" value="REC"/>
    <property type="match status" value="1"/>
</dbReference>
<feature type="domain" description="HTH luxR-type" evidence="3">
    <location>
        <begin position="149"/>
        <end position="214"/>
    </location>
</feature>
<dbReference type="PROSITE" id="PS00622">
    <property type="entry name" value="HTH_LUXR_1"/>
    <property type="match status" value="1"/>
</dbReference>
<keyword evidence="7" id="KW-1185">Reference proteome</keyword>
<dbReference type="SUPFAM" id="SSF46894">
    <property type="entry name" value="C-terminal effector domain of the bipartite response regulators"/>
    <property type="match status" value="1"/>
</dbReference>
<dbReference type="Proteomes" id="UP000698240">
    <property type="component" value="Unassembled WGS sequence"/>
</dbReference>
<reference evidence="5" key="1">
    <citation type="journal article" date="2018" name="Genome Announc.">
        <title>First complete genome sequence of Yersinia massiliensis.</title>
        <authorList>
            <person name="Thomas M.C."/>
            <person name="Arling V."/>
            <person name="Goji N."/>
            <person name="Janzen T.W."/>
            <person name="Duceppe M.-O."/>
            <person name="Mathews A."/>
            <person name="Carrillo C."/>
            <person name="Amoako K."/>
        </authorList>
    </citation>
    <scope>NUCLEOTIDE SEQUENCE</scope>
    <source>
        <strain evidence="5">GTA</strain>
    </source>
</reference>
<feature type="modified residue" description="4-aspartylphosphate" evidence="2">
    <location>
        <position position="59"/>
    </location>
</feature>
<dbReference type="SMART" id="SM00421">
    <property type="entry name" value="HTH_LUXR"/>
    <property type="match status" value="1"/>
</dbReference>
<dbReference type="Pfam" id="PF00196">
    <property type="entry name" value="GerE"/>
    <property type="match status" value="1"/>
</dbReference>